<dbReference type="Gene3D" id="2.60.40.10">
    <property type="entry name" value="Immunoglobulins"/>
    <property type="match status" value="1"/>
</dbReference>
<comment type="caution">
    <text evidence="1">The sequence shown here is derived from an EMBL/GenBank/DDBJ whole genome shotgun (WGS) entry which is preliminary data.</text>
</comment>
<gene>
    <name evidence="1" type="ORF">GCM10023189_17970</name>
</gene>
<keyword evidence="2" id="KW-1185">Reference proteome</keyword>
<evidence type="ECO:0000313" key="2">
    <source>
        <dbReference type="Proteomes" id="UP001501175"/>
    </source>
</evidence>
<dbReference type="EMBL" id="BAABHD010000022">
    <property type="protein sequence ID" value="GAA4453216.1"/>
    <property type="molecule type" value="Genomic_DNA"/>
</dbReference>
<accession>A0ABP8MQI4</accession>
<dbReference type="Proteomes" id="UP001501175">
    <property type="component" value="Unassembled WGS sequence"/>
</dbReference>
<dbReference type="Pfam" id="PF13585">
    <property type="entry name" value="CHU_C"/>
    <property type="match status" value="1"/>
</dbReference>
<organism evidence="1 2">
    <name type="scientific">Nibrella saemangeumensis</name>
    <dbReference type="NCBI Taxonomy" id="1084526"/>
    <lineage>
        <taxon>Bacteria</taxon>
        <taxon>Pseudomonadati</taxon>
        <taxon>Bacteroidota</taxon>
        <taxon>Cytophagia</taxon>
        <taxon>Cytophagales</taxon>
        <taxon>Spirosomataceae</taxon>
        <taxon>Nibrella</taxon>
    </lineage>
</organism>
<proteinExistence type="predicted"/>
<reference evidence="2" key="1">
    <citation type="journal article" date="2019" name="Int. J. Syst. Evol. Microbiol.">
        <title>The Global Catalogue of Microorganisms (GCM) 10K type strain sequencing project: providing services to taxonomists for standard genome sequencing and annotation.</title>
        <authorList>
            <consortium name="The Broad Institute Genomics Platform"/>
            <consortium name="The Broad Institute Genome Sequencing Center for Infectious Disease"/>
            <person name="Wu L."/>
            <person name="Ma J."/>
        </authorList>
    </citation>
    <scope>NUCLEOTIDE SEQUENCE [LARGE SCALE GENOMIC DNA]</scope>
    <source>
        <strain evidence="2">JCM 17927</strain>
    </source>
</reference>
<sequence length="796" mass="88058">MDISIEKKWIGILLLFGCLLSAKQATGNHIVGGDISMIHLGRLGQYKITVNQFWDEDGIAKSGNVDQYETELVIYVFSLRTREFMDEFTLKRTSKQNFTYDNPVCAKLQGLLTSEVRYSADVKFDVTRYADPDGYYIIWERCCRNAVINNIAKPAEVGMAFYLEFPAMLQNNKNFINSTPDFVLPNGKYACVNLPFQMSFRATDPDKDELRYRLVTPLVGYTKTGQSVVTSPQSHTTYPAAVWNPGYSDAIMIPGPVPLEIDARTGELTLRASQEGLFVFAVEVTELRNGVQIGMVRREFQLLVKECNPATPPPPIITSNDKPVDAVSFCTGGSIQLETQPDPKWSLQWQRDSINITGATSATITIREPGVYTVVKSRADICARDTTSQGVKVTLFPYPTVKLTAARPLAFCEGGSVELKAEATEGTLRWFRDTVSLDQPDARTVTARFGGMYTVEFTETGNVCPARDSLRVTVHPLPKAAILVSPQKVICDTLPVQLTADGNTGVQFAWSRNGSPWLLTAQKTVTTTLPGTYQVTVEDQHGCQATSPPFSLAQTPLPGIVFDTLYPICDVQRSVTLTASPTGGQFTGEGITGDQFVPTAAGAGRHAITYTYTDANGCRNQQTRIIAVQDDIGLSMPEEMVIVRGDSRVMPVTINTPVEQAVWSPPDGLSDPDSLLPTLNPVDSRIYTIQVVTPLGCRAAEKIQVTVMEQLLYPTAFTPNNDGTNDTWDIRGIQYLPDCDVYIFNRWGSVIFYSKGYQQPWDGTYRGERVEPGSYPFRIDTNRKGIQYRGNITVLY</sequence>
<name>A0ABP8MQI4_9BACT</name>
<evidence type="ECO:0000313" key="1">
    <source>
        <dbReference type="EMBL" id="GAA4453216.1"/>
    </source>
</evidence>
<dbReference type="InterPro" id="IPR026341">
    <property type="entry name" value="T9SS_type_B"/>
</dbReference>
<evidence type="ECO:0008006" key="3">
    <source>
        <dbReference type="Google" id="ProtNLM"/>
    </source>
</evidence>
<dbReference type="InterPro" id="IPR013783">
    <property type="entry name" value="Ig-like_fold"/>
</dbReference>
<dbReference type="RefSeq" id="WP_345242686.1">
    <property type="nucleotide sequence ID" value="NZ_BAABHD010000022.1"/>
</dbReference>
<dbReference type="NCBIfam" id="TIGR04131">
    <property type="entry name" value="Bac_Flav_CTERM"/>
    <property type="match status" value="1"/>
</dbReference>
<protein>
    <recommendedName>
        <fullName evidence="3">Gliding motility-associated C-terminal domain-containing protein</fullName>
    </recommendedName>
</protein>